<sequence>ITVSVKDSKGGVMHGTNGKPLKMKIPMSPAWFANGTPQPLYFPEGYKKAGWFKGMAEILHEGGFDKEAKLRYECEGFNCAPGATSCCCHHFLFNQPGFFKSYFYLPASTKEADLKKNVLEALSSVPLELMQKSCQFIDVYQKGLDSKQAAWAAKNYHGHHVLLPSILWESNKAQVKATHHCDSS</sequence>
<feature type="non-terminal residue" evidence="1">
    <location>
        <position position="1"/>
    </location>
</feature>
<dbReference type="OrthoDB" id="6511194at2759"/>
<organism evidence="1 2">
    <name type="scientific">Paxillus rubicundulus Ve08.2h10</name>
    <dbReference type="NCBI Taxonomy" id="930991"/>
    <lineage>
        <taxon>Eukaryota</taxon>
        <taxon>Fungi</taxon>
        <taxon>Dikarya</taxon>
        <taxon>Basidiomycota</taxon>
        <taxon>Agaricomycotina</taxon>
        <taxon>Agaricomycetes</taxon>
        <taxon>Agaricomycetidae</taxon>
        <taxon>Boletales</taxon>
        <taxon>Paxilineae</taxon>
        <taxon>Paxillaceae</taxon>
        <taxon>Paxillus</taxon>
    </lineage>
</organism>
<reference evidence="1 2" key="1">
    <citation type="submission" date="2014-04" db="EMBL/GenBank/DDBJ databases">
        <authorList>
            <consortium name="DOE Joint Genome Institute"/>
            <person name="Kuo A."/>
            <person name="Kohler A."/>
            <person name="Jargeat P."/>
            <person name="Nagy L.G."/>
            <person name="Floudas D."/>
            <person name="Copeland A."/>
            <person name="Barry K.W."/>
            <person name="Cichocki N."/>
            <person name="Veneault-Fourrey C."/>
            <person name="LaButti K."/>
            <person name="Lindquist E.A."/>
            <person name="Lipzen A."/>
            <person name="Lundell T."/>
            <person name="Morin E."/>
            <person name="Murat C."/>
            <person name="Sun H."/>
            <person name="Tunlid A."/>
            <person name="Henrissat B."/>
            <person name="Grigoriev I.V."/>
            <person name="Hibbett D.S."/>
            <person name="Martin F."/>
            <person name="Nordberg H.P."/>
            <person name="Cantor M.N."/>
            <person name="Hua S.X."/>
        </authorList>
    </citation>
    <scope>NUCLEOTIDE SEQUENCE [LARGE SCALE GENOMIC DNA]</scope>
    <source>
        <strain evidence="1 2">Ve08.2h10</strain>
    </source>
</reference>
<evidence type="ECO:0000313" key="2">
    <source>
        <dbReference type="Proteomes" id="UP000054538"/>
    </source>
</evidence>
<accession>A0A0D0CKR9</accession>
<dbReference type="HOGENOM" id="CLU_005726_0_1_1"/>
<dbReference type="InParanoid" id="A0A0D0CKR9"/>
<evidence type="ECO:0000313" key="1">
    <source>
        <dbReference type="EMBL" id="KIK83357.1"/>
    </source>
</evidence>
<reference evidence="2" key="2">
    <citation type="submission" date="2015-01" db="EMBL/GenBank/DDBJ databases">
        <title>Evolutionary Origins and Diversification of the Mycorrhizal Mutualists.</title>
        <authorList>
            <consortium name="DOE Joint Genome Institute"/>
            <consortium name="Mycorrhizal Genomics Consortium"/>
            <person name="Kohler A."/>
            <person name="Kuo A."/>
            <person name="Nagy L.G."/>
            <person name="Floudas D."/>
            <person name="Copeland A."/>
            <person name="Barry K.W."/>
            <person name="Cichocki N."/>
            <person name="Veneault-Fourrey C."/>
            <person name="LaButti K."/>
            <person name="Lindquist E.A."/>
            <person name="Lipzen A."/>
            <person name="Lundell T."/>
            <person name="Morin E."/>
            <person name="Murat C."/>
            <person name="Riley R."/>
            <person name="Ohm R."/>
            <person name="Sun H."/>
            <person name="Tunlid A."/>
            <person name="Henrissat B."/>
            <person name="Grigoriev I.V."/>
            <person name="Hibbett D.S."/>
            <person name="Martin F."/>
        </authorList>
    </citation>
    <scope>NUCLEOTIDE SEQUENCE [LARGE SCALE GENOMIC DNA]</scope>
    <source>
        <strain evidence="2">Ve08.2h10</strain>
    </source>
</reference>
<dbReference type="AlphaFoldDB" id="A0A0D0CKR9"/>
<proteinExistence type="predicted"/>
<protein>
    <submittedName>
        <fullName evidence="1">Uncharacterized protein</fullName>
    </submittedName>
</protein>
<name>A0A0D0CKR9_9AGAM</name>
<keyword evidence="2" id="KW-1185">Reference proteome</keyword>
<dbReference type="EMBL" id="KN825596">
    <property type="protein sequence ID" value="KIK83357.1"/>
    <property type="molecule type" value="Genomic_DNA"/>
</dbReference>
<gene>
    <name evidence="1" type="ORF">PAXRUDRAFT_153224</name>
</gene>
<dbReference type="Proteomes" id="UP000054538">
    <property type="component" value="Unassembled WGS sequence"/>
</dbReference>